<dbReference type="OrthoDB" id="177006at2157"/>
<protein>
    <recommendedName>
        <fullName evidence="4">DUF3054 domain-containing protein</fullName>
    </recommendedName>
</protein>
<evidence type="ECO:0000256" key="1">
    <source>
        <dbReference type="SAM" id="Phobius"/>
    </source>
</evidence>
<sequence length="137" mass="14353">MAAVTRFDRSAVTVVLVVVDLAIITAQLSAGLVVHGTDPLATPLYTAETVVPFLLGWLLVAPLLGVYTARIRESLVETALAVGFAWIVAALIGVGLRATPWLVGGAPPAFVLVTVGTGLATLLPWRLLVTALTRTRE</sequence>
<keyword evidence="1" id="KW-1133">Transmembrane helix</keyword>
<evidence type="ECO:0000313" key="2">
    <source>
        <dbReference type="EMBL" id="KYH25315.1"/>
    </source>
</evidence>
<dbReference type="Pfam" id="PF11255">
    <property type="entry name" value="DUF3054"/>
    <property type="match status" value="1"/>
</dbReference>
<proteinExistence type="predicted"/>
<name>A0A151ACE8_9EURY</name>
<organism evidence="2 3">
    <name type="scientific">Halalkalicoccus paucihalophilus</name>
    <dbReference type="NCBI Taxonomy" id="1008153"/>
    <lineage>
        <taxon>Archaea</taxon>
        <taxon>Methanobacteriati</taxon>
        <taxon>Methanobacteriota</taxon>
        <taxon>Stenosarchaea group</taxon>
        <taxon>Halobacteria</taxon>
        <taxon>Halobacteriales</taxon>
        <taxon>Halococcaceae</taxon>
        <taxon>Halalkalicoccus</taxon>
    </lineage>
</organism>
<feature type="transmembrane region" description="Helical" evidence="1">
    <location>
        <begin position="12"/>
        <end position="30"/>
    </location>
</feature>
<keyword evidence="1" id="KW-0812">Transmembrane</keyword>
<dbReference type="Proteomes" id="UP000075321">
    <property type="component" value="Unassembled WGS sequence"/>
</dbReference>
<feature type="transmembrane region" description="Helical" evidence="1">
    <location>
        <begin position="50"/>
        <end position="67"/>
    </location>
</feature>
<dbReference type="EMBL" id="LTAZ01000005">
    <property type="protein sequence ID" value="KYH25315.1"/>
    <property type="molecule type" value="Genomic_DNA"/>
</dbReference>
<feature type="transmembrane region" description="Helical" evidence="1">
    <location>
        <begin position="109"/>
        <end position="129"/>
    </location>
</feature>
<accession>A0A151ACE8</accession>
<dbReference type="AlphaFoldDB" id="A0A151ACE8"/>
<reference evidence="2 3" key="1">
    <citation type="submission" date="2016-02" db="EMBL/GenBank/DDBJ databases">
        <title>Genome sequence of Halalkalicoccus paucihalophilus DSM 24557.</title>
        <authorList>
            <person name="Poehlein A."/>
            <person name="Daniel R."/>
        </authorList>
    </citation>
    <scope>NUCLEOTIDE SEQUENCE [LARGE SCALE GENOMIC DNA]</scope>
    <source>
        <strain evidence="2 3">DSM 24557</strain>
    </source>
</reference>
<dbReference type="InterPro" id="IPR021414">
    <property type="entry name" value="DUF3054"/>
</dbReference>
<comment type="caution">
    <text evidence="2">The sequence shown here is derived from an EMBL/GenBank/DDBJ whole genome shotgun (WGS) entry which is preliminary data.</text>
</comment>
<evidence type="ECO:0008006" key="4">
    <source>
        <dbReference type="Google" id="ProtNLM"/>
    </source>
</evidence>
<feature type="transmembrane region" description="Helical" evidence="1">
    <location>
        <begin position="79"/>
        <end position="103"/>
    </location>
</feature>
<gene>
    <name evidence="2" type="ORF">HAPAU_19850</name>
</gene>
<keyword evidence="1" id="KW-0472">Membrane</keyword>
<dbReference type="PATRIC" id="fig|1008153.3.peg.2018"/>
<keyword evidence="3" id="KW-1185">Reference proteome</keyword>
<evidence type="ECO:0000313" key="3">
    <source>
        <dbReference type="Proteomes" id="UP000075321"/>
    </source>
</evidence>